<dbReference type="EMBL" id="VXAI01000541">
    <property type="protein sequence ID" value="NXJ71105.1"/>
    <property type="molecule type" value="Genomic_DNA"/>
</dbReference>
<feature type="non-terminal residue" evidence="3">
    <location>
        <position position="1"/>
    </location>
</feature>
<keyword evidence="4" id="KW-1185">Reference proteome</keyword>
<evidence type="ECO:0000259" key="2">
    <source>
        <dbReference type="Pfam" id="PF00685"/>
    </source>
</evidence>
<feature type="non-terminal residue" evidence="3">
    <location>
        <position position="108"/>
    </location>
</feature>
<gene>
    <name evidence="3" type="primary">Sult2b1_1</name>
    <name evidence="3" type="ORF">ROSBEN_R15281</name>
</gene>
<dbReference type="InterPro" id="IPR027417">
    <property type="entry name" value="P-loop_NTPase"/>
</dbReference>
<name>A0A7L0DG31_9CHAR</name>
<dbReference type="SUPFAM" id="SSF52540">
    <property type="entry name" value="P-loop containing nucleoside triphosphate hydrolases"/>
    <property type="match status" value="1"/>
</dbReference>
<sequence>MAEILILICRHGCPSWSRGVLISDRMPWFSTRLGLESALNYSSSCLRTCHLPRHIFPKSFSHPSATVIYTLWDPQDVVVSYYYFSRICNSYEDPMSFEEFLEDFLGGE</sequence>
<evidence type="ECO:0000313" key="4">
    <source>
        <dbReference type="Proteomes" id="UP000545435"/>
    </source>
</evidence>
<accession>A0A7L0DG31</accession>
<evidence type="ECO:0000256" key="1">
    <source>
        <dbReference type="RuleBase" id="RU361155"/>
    </source>
</evidence>
<comment type="caution">
    <text evidence="3">The sequence shown here is derived from an EMBL/GenBank/DDBJ whole genome shotgun (WGS) entry which is preliminary data.</text>
</comment>
<dbReference type="AlphaFoldDB" id="A0A7L0DG31"/>
<dbReference type="EC" id="2.8.2.-" evidence="1"/>
<dbReference type="Proteomes" id="UP000545435">
    <property type="component" value="Unassembled WGS sequence"/>
</dbReference>
<dbReference type="InterPro" id="IPR000863">
    <property type="entry name" value="Sulfotransferase_dom"/>
</dbReference>
<proteinExistence type="inferred from homology"/>
<feature type="domain" description="Sulfotransferase" evidence="2">
    <location>
        <begin position="2"/>
        <end position="107"/>
    </location>
</feature>
<dbReference type="Gene3D" id="3.40.50.300">
    <property type="entry name" value="P-loop containing nucleotide triphosphate hydrolases"/>
    <property type="match status" value="1"/>
</dbReference>
<protein>
    <recommendedName>
        <fullName evidence="1">Sulfotransferase</fullName>
        <ecNumber evidence="1">2.8.2.-</ecNumber>
    </recommendedName>
</protein>
<evidence type="ECO:0000313" key="3">
    <source>
        <dbReference type="EMBL" id="NXJ71105.1"/>
    </source>
</evidence>
<organism evidence="3 4">
    <name type="scientific">Rostratula benghalensis</name>
    <name type="common">greater painted-snipe</name>
    <dbReference type="NCBI Taxonomy" id="118793"/>
    <lineage>
        <taxon>Eukaryota</taxon>
        <taxon>Metazoa</taxon>
        <taxon>Chordata</taxon>
        <taxon>Craniata</taxon>
        <taxon>Vertebrata</taxon>
        <taxon>Euteleostomi</taxon>
        <taxon>Archelosauria</taxon>
        <taxon>Archosauria</taxon>
        <taxon>Dinosauria</taxon>
        <taxon>Saurischia</taxon>
        <taxon>Theropoda</taxon>
        <taxon>Coelurosauria</taxon>
        <taxon>Aves</taxon>
        <taxon>Neognathae</taxon>
        <taxon>Neoaves</taxon>
        <taxon>Charadriiformes</taxon>
        <taxon>Rostratulidae</taxon>
        <taxon>Rostratula</taxon>
    </lineage>
</organism>
<comment type="similarity">
    <text evidence="1">Belongs to the sulfotransferase 1 family.</text>
</comment>
<dbReference type="GO" id="GO:0008146">
    <property type="term" value="F:sulfotransferase activity"/>
    <property type="evidence" value="ECO:0007669"/>
    <property type="project" value="InterPro"/>
</dbReference>
<keyword evidence="1 3" id="KW-0808">Transferase</keyword>
<reference evidence="3 4" key="1">
    <citation type="submission" date="2019-09" db="EMBL/GenBank/DDBJ databases">
        <title>Bird 10,000 Genomes (B10K) Project - Family phase.</title>
        <authorList>
            <person name="Zhang G."/>
        </authorList>
    </citation>
    <scope>NUCLEOTIDE SEQUENCE [LARGE SCALE GENOMIC DNA]</scope>
    <source>
        <strain evidence="3">B10K-DU-006-20</strain>
        <tissue evidence="3">Mixed tissue sample</tissue>
    </source>
</reference>
<dbReference type="Pfam" id="PF00685">
    <property type="entry name" value="Sulfotransfer_1"/>
    <property type="match status" value="1"/>
</dbReference>